<dbReference type="RefSeq" id="WP_111477723.1">
    <property type="nucleotide sequence ID" value="NZ_QHKM01000002.1"/>
</dbReference>
<evidence type="ECO:0008006" key="4">
    <source>
        <dbReference type="Google" id="ProtNLM"/>
    </source>
</evidence>
<dbReference type="AlphaFoldDB" id="A0A328BL79"/>
<name>A0A328BL79_9BACT</name>
<gene>
    <name evidence="2" type="ORF">DLM85_08725</name>
</gene>
<keyword evidence="1" id="KW-0732">Signal</keyword>
<protein>
    <recommendedName>
        <fullName evidence="4">Secreted protein</fullName>
    </recommendedName>
</protein>
<reference evidence="3" key="1">
    <citation type="submission" date="2018-05" db="EMBL/GenBank/DDBJ databases">
        <authorList>
            <person name="Nie L."/>
        </authorList>
    </citation>
    <scope>NUCLEOTIDE SEQUENCE [LARGE SCALE GENOMIC DNA]</scope>
    <source>
        <strain evidence="3">NL</strain>
    </source>
</reference>
<evidence type="ECO:0000313" key="2">
    <source>
        <dbReference type="EMBL" id="RAK68110.1"/>
    </source>
</evidence>
<accession>A0A328BL79</accession>
<comment type="caution">
    <text evidence="2">The sequence shown here is derived from an EMBL/GenBank/DDBJ whole genome shotgun (WGS) entry which is preliminary data.</text>
</comment>
<feature type="chain" id="PRO_5016341334" description="Secreted protein" evidence="1">
    <location>
        <begin position="25"/>
        <end position="129"/>
    </location>
</feature>
<evidence type="ECO:0000256" key="1">
    <source>
        <dbReference type="SAM" id="SignalP"/>
    </source>
</evidence>
<dbReference type="OrthoDB" id="886883at2"/>
<feature type="signal peptide" evidence="1">
    <location>
        <begin position="1"/>
        <end position="24"/>
    </location>
</feature>
<sequence>MTFAACLRPLLVFVLLAAAGPARAQLADREVPVPRVPVADMPVNLSPLAALDCAPDQLLRALVTELRLQPHQALALRHSLLATPAADGATSVPAAETLRLLLTATQLDQLQQLTATPGAVLSSWLALYR</sequence>
<proteinExistence type="predicted"/>
<dbReference type="Proteomes" id="UP000248553">
    <property type="component" value="Unassembled WGS sequence"/>
</dbReference>
<evidence type="ECO:0000313" key="3">
    <source>
        <dbReference type="Proteomes" id="UP000248553"/>
    </source>
</evidence>
<dbReference type="EMBL" id="QHKM01000002">
    <property type="protein sequence ID" value="RAK68110.1"/>
    <property type="molecule type" value="Genomic_DNA"/>
</dbReference>
<keyword evidence="3" id="KW-1185">Reference proteome</keyword>
<organism evidence="2 3">
    <name type="scientific">Hymenobacter edaphi</name>
    <dbReference type="NCBI Taxonomy" id="2211146"/>
    <lineage>
        <taxon>Bacteria</taxon>
        <taxon>Pseudomonadati</taxon>
        <taxon>Bacteroidota</taxon>
        <taxon>Cytophagia</taxon>
        <taxon>Cytophagales</taxon>
        <taxon>Hymenobacteraceae</taxon>
        <taxon>Hymenobacter</taxon>
    </lineage>
</organism>